<reference evidence="3" key="1">
    <citation type="journal article" date="2015" name="Nature">
        <title>Complex archaea that bridge the gap between prokaryotes and eukaryotes.</title>
        <authorList>
            <person name="Spang A."/>
            <person name="Saw J.H."/>
            <person name="Jorgensen S.L."/>
            <person name="Zaremba-Niedzwiedzka K."/>
            <person name="Martijn J."/>
            <person name="Lind A.E."/>
            <person name="van Eijk R."/>
            <person name="Schleper C."/>
            <person name="Guy L."/>
            <person name="Ettema T.J."/>
        </authorList>
    </citation>
    <scope>NUCLEOTIDE SEQUENCE</scope>
</reference>
<dbReference type="PROSITE" id="PS50110">
    <property type="entry name" value="RESPONSE_REGULATORY"/>
    <property type="match status" value="1"/>
</dbReference>
<dbReference type="Gene3D" id="3.40.50.2300">
    <property type="match status" value="1"/>
</dbReference>
<dbReference type="EMBL" id="LAZR01015086">
    <property type="protein sequence ID" value="KKM14701.1"/>
    <property type="molecule type" value="Genomic_DNA"/>
</dbReference>
<dbReference type="Pfam" id="PF08668">
    <property type="entry name" value="HDOD"/>
    <property type="match status" value="1"/>
</dbReference>
<dbReference type="PANTHER" id="PTHR33525:SF3">
    <property type="entry name" value="RIBONUCLEASE Y"/>
    <property type="match status" value="1"/>
</dbReference>
<dbReference type="AlphaFoldDB" id="A0A0F9HGZ1"/>
<dbReference type="InterPro" id="IPR011006">
    <property type="entry name" value="CheY-like_superfamily"/>
</dbReference>
<evidence type="ECO:0000259" key="2">
    <source>
        <dbReference type="PROSITE" id="PS51833"/>
    </source>
</evidence>
<dbReference type="Pfam" id="PF00072">
    <property type="entry name" value="Response_reg"/>
    <property type="match status" value="1"/>
</dbReference>
<dbReference type="NCBIfam" id="TIGR00277">
    <property type="entry name" value="HDIG"/>
    <property type="match status" value="1"/>
</dbReference>
<comment type="caution">
    <text evidence="3">The sequence shown here is derived from an EMBL/GenBank/DDBJ whole genome shotgun (WGS) entry which is preliminary data.</text>
</comment>
<dbReference type="SUPFAM" id="SSF52172">
    <property type="entry name" value="CheY-like"/>
    <property type="match status" value="1"/>
</dbReference>
<dbReference type="InterPro" id="IPR006675">
    <property type="entry name" value="HDIG_dom"/>
</dbReference>
<dbReference type="InterPro" id="IPR001789">
    <property type="entry name" value="Sig_transdc_resp-reg_receiver"/>
</dbReference>
<sequence length="433" mass="49342">MRRILFVDDNPEEIERLREMLTPVHKEWEVEFAESGEEALKIMAKSHFDVVVSDMRMPKMDGAELLGNVMEHYPETVRIIQSWHSDKERVLRSVKSAHQFLLKPSSTETMKYIIERACKLRDLLKNERLKKIVAGIKNLPSLPALYSLIVAEMHSKEISLKKVGHIISQDVSMSAKILQLVNSAFFGLPQKIADPQQATIYLGIDTLKALVLSINVFSSFTEDSDLFWFSLADMRKRSIMVGRLARDIARDETDDEKVAEEALIAGILHDVGRLIMLKIPEQCRMMMDFIERTGCDLVEAEYNVMKTSHAELGAYLLGLWGISDNVVEAVAFHHNPSKLLEDMFIIAGKSSKKDTDKIKSREKKSRLLSAKKLSREYCTLTSVHVANSLLMQESSSVTTIFPYVDMRYLSRLGLTDKLPGWMECCNKLRLEDV</sequence>
<dbReference type="Gene3D" id="1.10.3210.10">
    <property type="entry name" value="Hypothetical protein af1432"/>
    <property type="match status" value="1"/>
</dbReference>
<dbReference type="PANTHER" id="PTHR33525">
    <property type="match status" value="1"/>
</dbReference>
<dbReference type="InterPro" id="IPR003607">
    <property type="entry name" value="HD/PDEase_dom"/>
</dbReference>
<dbReference type="GO" id="GO:0000160">
    <property type="term" value="P:phosphorelay signal transduction system"/>
    <property type="evidence" value="ECO:0007669"/>
    <property type="project" value="InterPro"/>
</dbReference>
<organism evidence="3">
    <name type="scientific">marine sediment metagenome</name>
    <dbReference type="NCBI Taxonomy" id="412755"/>
    <lineage>
        <taxon>unclassified sequences</taxon>
        <taxon>metagenomes</taxon>
        <taxon>ecological metagenomes</taxon>
    </lineage>
</organism>
<protein>
    <recommendedName>
        <fullName evidence="4">Response regulatory domain-containing protein</fullName>
    </recommendedName>
</protein>
<evidence type="ECO:0000259" key="1">
    <source>
        <dbReference type="PROSITE" id="PS50110"/>
    </source>
</evidence>
<feature type="domain" description="Response regulatory" evidence="1">
    <location>
        <begin position="3"/>
        <end position="118"/>
    </location>
</feature>
<feature type="domain" description="HDOD" evidence="2">
    <location>
        <begin position="139"/>
        <end position="336"/>
    </location>
</feature>
<evidence type="ECO:0000313" key="3">
    <source>
        <dbReference type="EMBL" id="KKM14701.1"/>
    </source>
</evidence>
<dbReference type="PROSITE" id="PS51833">
    <property type="entry name" value="HDOD"/>
    <property type="match status" value="1"/>
</dbReference>
<evidence type="ECO:0008006" key="4">
    <source>
        <dbReference type="Google" id="ProtNLM"/>
    </source>
</evidence>
<proteinExistence type="predicted"/>
<dbReference type="SUPFAM" id="SSF109604">
    <property type="entry name" value="HD-domain/PDEase-like"/>
    <property type="match status" value="1"/>
</dbReference>
<dbReference type="InterPro" id="IPR013976">
    <property type="entry name" value="HDOD"/>
</dbReference>
<accession>A0A0F9HGZ1</accession>
<dbReference type="CDD" id="cd00077">
    <property type="entry name" value="HDc"/>
    <property type="match status" value="1"/>
</dbReference>
<name>A0A0F9HGZ1_9ZZZZ</name>
<dbReference type="InterPro" id="IPR052340">
    <property type="entry name" value="RNase_Y/CdgJ"/>
</dbReference>
<dbReference type="SMART" id="SM00448">
    <property type="entry name" value="REC"/>
    <property type="match status" value="1"/>
</dbReference>
<gene>
    <name evidence="3" type="ORF">LCGC14_1703480</name>
</gene>